<comment type="caution">
    <text evidence="2">The sequence shown here is derived from an EMBL/GenBank/DDBJ whole genome shotgun (WGS) entry which is preliminary data.</text>
</comment>
<organism evidence="2 4">
    <name type="scientific">Mumia zhuanghuii</name>
    <dbReference type="NCBI Taxonomy" id="2585211"/>
    <lineage>
        <taxon>Bacteria</taxon>
        <taxon>Bacillati</taxon>
        <taxon>Actinomycetota</taxon>
        <taxon>Actinomycetes</taxon>
        <taxon>Propionibacteriales</taxon>
        <taxon>Nocardioidaceae</taxon>
        <taxon>Mumia</taxon>
    </lineage>
</organism>
<dbReference type="InterPro" id="IPR011335">
    <property type="entry name" value="Restrct_endonuc-II-like"/>
</dbReference>
<evidence type="ECO:0000313" key="4">
    <source>
        <dbReference type="Proteomes" id="UP000306740"/>
    </source>
</evidence>
<dbReference type="OrthoDB" id="3173471at2"/>
<dbReference type="Proteomes" id="UP000306740">
    <property type="component" value="Unassembled WGS sequence"/>
</dbReference>
<gene>
    <name evidence="3" type="ORF">FHE65_16080</name>
    <name evidence="2" type="ORF">FHE65_31420</name>
</gene>
<dbReference type="EMBL" id="VDFR01000071">
    <property type="protein sequence ID" value="TNC44942.1"/>
    <property type="molecule type" value="Genomic_DNA"/>
</dbReference>
<dbReference type="Gene3D" id="3.40.960.10">
    <property type="entry name" value="VSR Endonuclease"/>
    <property type="match status" value="1"/>
</dbReference>
<accession>A0A5C4MCY5</accession>
<feature type="domain" description="DUF559" evidence="1">
    <location>
        <begin position="221"/>
        <end position="279"/>
    </location>
</feature>
<dbReference type="RefSeq" id="WP_139106244.1">
    <property type="nucleotide sequence ID" value="NZ_VDFR01000071.1"/>
</dbReference>
<evidence type="ECO:0000259" key="1">
    <source>
        <dbReference type="Pfam" id="PF04480"/>
    </source>
</evidence>
<sequence>MKPVPRHLTDRPFTTAEARSCGVGPSQLKGRRYRSLLRGVHVVAELPLTLVLWLRAALLVLPEDALASHVTALRLWGYDLRPLLPLHFSTNTASVSDRREVTLHRRRGRLRAYVRERIACTGPDRTFVDCAALRINLVELVQAAEHLVHHGHTTLTELRDYLDACHIDGVVRARRAFGHVREGVESPMETLVRLALVFARLPEPEPNPDVRDAVGQFVARCDLVYWEYRVIVEYDGAWHERSKKQRARDRTRREALERLGWTVIVVLEDDLPNKRAIVWRVYLALRDNGYDGPSPHFNAMWTRWFA</sequence>
<dbReference type="SUPFAM" id="SSF52980">
    <property type="entry name" value="Restriction endonuclease-like"/>
    <property type="match status" value="1"/>
</dbReference>
<evidence type="ECO:0000313" key="3">
    <source>
        <dbReference type="EMBL" id="TNC44942.1"/>
    </source>
</evidence>
<name>A0A5C4MCY5_9ACTN</name>
<dbReference type="Pfam" id="PF04480">
    <property type="entry name" value="DUF559"/>
    <property type="match status" value="1"/>
</dbReference>
<dbReference type="EMBL" id="VDFR01000206">
    <property type="protein sequence ID" value="TNC31197.1"/>
    <property type="molecule type" value="Genomic_DNA"/>
</dbReference>
<proteinExistence type="predicted"/>
<dbReference type="AlphaFoldDB" id="A0A5C4MCY5"/>
<evidence type="ECO:0000313" key="2">
    <source>
        <dbReference type="EMBL" id="TNC31197.1"/>
    </source>
</evidence>
<dbReference type="InterPro" id="IPR007569">
    <property type="entry name" value="DUF559"/>
</dbReference>
<reference evidence="2 4" key="1">
    <citation type="submission" date="2019-05" db="EMBL/GenBank/DDBJ databases">
        <title>Mumia sp. nov., isolated from the intestinal contents of plateau pika (Ochotona curzoniae) in the Qinghai-Tibet plateau of China.</title>
        <authorList>
            <person name="Tian Z."/>
        </authorList>
    </citation>
    <scope>NUCLEOTIDE SEQUENCE [LARGE SCALE GENOMIC DNA]</scope>
    <source>
        <strain evidence="4">527</strain>
        <strain evidence="2">Z527</strain>
    </source>
</reference>
<protein>
    <submittedName>
        <fullName evidence="2">DUF559 domain-containing protein</fullName>
    </submittedName>
</protein>